<evidence type="ECO:0000313" key="2">
    <source>
        <dbReference type="Proteomes" id="UP000034224"/>
    </source>
</evidence>
<reference evidence="1 2" key="1">
    <citation type="journal article" date="2015" name="Nature">
        <title>rRNA introns, odd ribosomes, and small enigmatic genomes across a large radiation of phyla.</title>
        <authorList>
            <person name="Brown C.T."/>
            <person name="Hug L.A."/>
            <person name="Thomas B.C."/>
            <person name="Sharon I."/>
            <person name="Castelle C.J."/>
            <person name="Singh A."/>
            <person name="Wilkins M.J."/>
            <person name="Williams K.H."/>
            <person name="Banfield J.F."/>
        </authorList>
    </citation>
    <scope>NUCLEOTIDE SEQUENCE [LARGE SCALE GENOMIC DNA]</scope>
</reference>
<dbReference type="AlphaFoldDB" id="A0A0G1W7E0"/>
<name>A0A0G1W7E0_9BACT</name>
<dbReference type="STRING" id="1618665.UY55_C0005G0029"/>
<protein>
    <submittedName>
        <fullName evidence="1">Uncharacterized protein</fullName>
    </submittedName>
</protein>
<dbReference type="Proteomes" id="UP000034224">
    <property type="component" value="Unassembled WGS sequence"/>
</dbReference>
<organism evidence="1 2">
    <name type="scientific">Candidatus Jorgensenbacteria bacterium GW2011_GWB1_50_10</name>
    <dbReference type="NCBI Taxonomy" id="1618665"/>
    <lineage>
        <taxon>Bacteria</taxon>
        <taxon>Candidatus Joergenseniibacteriota</taxon>
    </lineage>
</organism>
<evidence type="ECO:0000313" key="1">
    <source>
        <dbReference type="EMBL" id="KKW14681.1"/>
    </source>
</evidence>
<accession>A0A0G1W7E0</accession>
<proteinExistence type="predicted"/>
<comment type="caution">
    <text evidence="1">The sequence shown here is derived from an EMBL/GenBank/DDBJ whole genome shotgun (WGS) entry which is preliminary data.</text>
</comment>
<dbReference type="EMBL" id="LCQK01000005">
    <property type="protein sequence ID" value="KKW14681.1"/>
    <property type="molecule type" value="Genomic_DNA"/>
</dbReference>
<sequence>MCVKTKFVLIVVLMVAAILPVVRGQTQDFTVSCPPLVAIVPNQNYVFKPTIILYQNFVEQGAELFIGGTGFSINSTVSVYVKQQWDISAIVVAFETERNGTFLQSIHVGDNMHVGAIYDVWGIDKATGTQARVVSVQVIAPRTTSSSLSGSRVMWIYHYLEWYAQNKQQVDSLIQFADATYDQYARDFGFSLNPLTVQVTNEGDNMSRLYVGWASGTTIGFSANLISNDYLARSFISHEMANVFQGNITGGWPWADAKGIWNQISQKAQKDNYPSPFPYAASARVLQELGYGNYSQVKLDKVTGDCGVSLLWAIYEKFGWSPYTTLFNYLRQQHVNLSNYDDETATAIIMVFMSAGTGYDYISLFNEVFNMRGVNIQQSKISEVYNMFTGLPSISNLQPTEIQVTNTSIPIPEYSDYLLPLLVLLVVPVLLKGKHYRFQA</sequence>
<gene>
    <name evidence="1" type="ORF">UY55_C0005G0029</name>
</gene>